<sequence>MVLDVAVAGSVGVNGTMTQVVAQARKVPTHEAILKARLEKRDSKVNAVYWSLQTWSRLAGLEARLEISLGEARFPSDFITICISLAGRGEIRANERSGRVFLHVESERGAAGRGSAG</sequence>
<organism evidence="1 2">
    <name type="scientific">Portunus trituberculatus</name>
    <name type="common">Swimming crab</name>
    <name type="synonym">Neptunus trituberculatus</name>
    <dbReference type="NCBI Taxonomy" id="210409"/>
    <lineage>
        <taxon>Eukaryota</taxon>
        <taxon>Metazoa</taxon>
        <taxon>Ecdysozoa</taxon>
        <taxon>Arthropoda</taxon>
        <taxon>Crustacea</taxon>
        <taxon>Multicrustacea</taxon>
        <taxon>Malacostraca</taxon>
        <taxon>Eumalacostraca</taxon>
        <taxon>Eucarida</taxon>
        <taxon>Decapoda</taxon>
        <taxon>Pleocyemata</taxon>
        <taxon>Brachyura</taxon>
        <taxon>Eubrachyura</taxon>
        <taxon>Portunoidea</taxon>
        <taxon>Portunidae</taxon>
        <taxon>Portuninae</taxon>
        <taxon>Portunus</taxon>
    </lineage>
</organism>
<protein>
    <submittedName>
        <fullName evidence="1">Uncharacterized protein</fullName>
    </submittedName>
</protein>
<dbReference type="Proteomes" id="UP000324222">
    <property type="component" value="Unassembled WGS sequence"/>
</dbReference>
<evidence type="ECO:0000313" key="1">
    <source>
        <dbReference type="EMBL" id="MPC99624.1"/>
    </source>
</evidence>
<name>A0A5B7K4S1_PORTR</name>
<proteinExistence type="predicted"/>
<keyword evidence="2" id="KW-1185">Reference proteome</keyword>
<reference evidence="1 2" key="1">
    <citation type="submission" date="2019-05" db="EMBL/GenBank/DDBJ databases">
        <title>Another draft genome of Portunus trituberculatus and its Hox gene families provides insights of decapod evolution.</title>
        <authorList>
            <person name="Jeong J.-H."/>
            <person name="Song I."/>
            <person name="Kim S."/>
            <person name="Choi T."/>
            <person name="Kim D."/>
            <person name="Ryu S."/>
            <person name="Kim W."/>
        </authorList>
    </citation>
    <scope>NUCLEOTIDE SEQUENCE [LARGE SCALE GENOMIC DNA]</scope>
    <source>
        <tissue evidence="1">Muscle</tissue>
    </source>
</reference>
<gene>
    <name evidence="1" type="ORF">E2C01_095051</name>
</gene>
<dbReference type="EMBL" id="VSRR010119144">
    <property type="protein sequence ID" value="MPC99624.1"/>
    <property type="molecule type" value="Genomic_DNA"/>
</dbReference>
<dbReference type="AlphaFoldDB" id="A0A5B7K4S1"/>
<accession>A0A5B7K4S1</accession>
<comment type="caution">
    <text evidence="1">The sequence shown here is derived from an EMBL/GenBank/DDBJ whole genome shotgun (WGS) entry which is preliminary data.</text>
</comment>
<evidence type="ECO:0000313" key="2">
    <source>
        <dbReference type="Proteomes" id="UP000324222"/>
    </source>
</evidence>